<dbReference type="EMBL" id="JAVRJZ010000001">
    <property type="protein sequence ID" value="KAK2727769.1"/>
    <property type="molecule type" value="Genomic_DNA"/>
</dbReference>
<keyword evidence="2" id="KW-0472">Membrane</keyword>
<keyword evidence="2" id="KW-1133">Transmembrane helix</keyword>
<dbReference type="Proteomes" id="UP001187531">
    <property type="component" value="Unassembled WGS sequence"/>
</dbReference>
<reference evidence="3" key="1">
    <citation type="submission" date="2023-07" db="EMBL/GenBank/DDBJ databases">
        <title>Chromosome-level genome assembly of Artemia franciscana.</title>
        <authorList>
            <person name="Jo E."/>
        </authorList>
    </citation>
    <scope>NUCLEOTIDE SEQUENCE</scope>
    <source>
        <tissue evidence="3">Whole body</tissue>
    </source>
</reference>
<dbReference type="PANTHER" id="PTHR12064:SF97">
    <property type="entry name" value="METAL TRANSPORTER CNNM-5"/>
    <property type="match status" value="1"/>
</dbReference>
<accession>A0AA88LHZ2</accession>
<feature type="transmembrane region" description="Helical" evidence="2">
    <location>
        <begin position="68"/>
        <end position="90"/>
    </location>
</feature>
<keyword evidence="4" id="KW-1185">Reference proteome</keyword>
<protein>
    <recommendedName>
        <fullName evidence="5">CNNM transmembrane domain-containing protein</fullName>
    </recommendedName>
</protein>
<gene>
    <name evidence="3" type="ORF">QYM36_008305</name>
</gene>
<feature type="transmembrane region" description="Helical" evidence="2">
    <location>
        <begin position="14"/>
        <end position="35"/>
    </location>
</feature>
<name>A0AA88LHZ2_ARTSF</name>
<dbReference type="AlphaFoldDB" id="A0AA88LHZ2"/>
<dbReference type="GO" id="GO:0010960">
    <property type="term" value="P:magnesium ion homeostasis"/>
    <property type="evidence" value="ECO:0007669"/>
    <property type="project" value="InterPro"/>
</dbReference>
<evidence type="ECO:0000313" key="3">
    <source>
        <dbReference type="EMBL" id="KAK2727769.1"/>
    </source>
</evidence>
<sequence length="275" mass="31597">MNVQNRMYPVACSWVFVATISIFSFIYSLIVCSIVNPDKLDLQIKQKTTSQNSRKYVKKILKIKQRSTCLLVVIHIFNLGVLIAKTWFFAYDDMFKENPKGVIISVILTNIFDIVIPPILNSMFPLYIGYKLSELMGFFMCNWCKPDFNHDVKFKRDELKAVIALAKEADEINSMEEKILSSASNFCQLTVTDVMRKIDISNHKHTNSCPKECYRSIGTVKKGDILSPETICKYVSRGHAEIIVKDIQNFCIGYLLLEEVSKSCCPKKQERKTFL</sequence>
<dbReference type="GO" id="GO:0005737">
    <property type="term" value="C:cytoplasm"/>
    <property type="evidence" value="ECO:0007669"/>
    <property type="project" value="TreeGrafter"/>
</dbReference>
<keyword evidence="1" id="KW-0677">Repeat</keyword>
<keyword evidence="2" id="KW-0812">Transmembrane</keyword>
<evidence type="ECO:0000256" key="2">
    <source>
        <dbReference type="SAM" id="Phobius"/>
    </source>
</evidence>
<evidence type="ECO:0008006" key="5">
    <source>
        <dbReference type="Google" id="ProtNLM"/>
    </source>
</evidence>
<dbReference type="InterPro" id="IPR045095">
    <property type="entry name" value="ACDP"/>
</dbReference>
<evidence type="ECO:0000313" key="4">
    <source>
        <dbReference type="Proteomes" id="UP001187531"/>
    </source>
</evidence>
<feature type="transmembrane region" description="Helical" evidence="2">
    <location>
        <begin position="102"/>
        <end position="130"/>
    </location>
</feature>
<organism evidence="3 4">
    <name type="scientific">Artemia franciscana</name>
    <name type="common">Brine shrimp</name>
    <name type="synonym">Artemia sanfranciscana</name>
    <dbReference type="NCBI Taxonomy" id="6661"/>
    <lineage>
        <taxon>Eukaryota</taxon>
        <taxon>Metazoa</taxon>
        <taxon>Ecdysozoa</taxon>
        <taxon>Arthropoda</taxon>
        <taxon>Crustacea</taxon>
        <taxon>Branchiopoda</taxon>
        <taxon>Anostraca</taxon>
        <taxon>Artemiidae</taxon>
        <taxon>Artemia</taxon>
    </lineage>
</organism>
<evidence type="ECO:0000256" key="1">
    <source>
        <dbReference type="ARBA" id="ARBA00022737"/>
    </source>
</evidence>
<dbReference type="GO" id="GO:0030026">
    <property type="term" value="P:intracellular manganese ion homeostasis"/>
    <property type="evidence" value="ECO:0007669"/>
    <property type="project" value="TreeGrafter"/>
</dbReference>
<dbReference type="PANTHER" id="PTHR12064">
    <property type="entry name" value="METAL TRANSPORTER CNNM"/>
    <property type="match status" value="1"/>
</dbReference>
<comment type="caution">
    <text evidence="3">The sequence shown here is derived from an EMBL/GenBank/DDBJ whole genome shotgun (WGS) entry which is preliminary data.</text>
</comment>
<proteinExistence type="predicted"/>